<dbReference type="Gene3D" id="3.40.190.170">
    <property type="entry name" value="Bacterial extracellular solute-binding protein, family 7"/>
    <property type="match status" value="1"/>
</dbReference>
<evidence type="ECO:0000256" key="1">
    <source>
        <dbReference type="SAM" id="SignalP"/>
    </source>
</evidence>
<dbReference type="InterPro" id="IPR038404">
    <property type="entry name" value="TRAP_DctP_sf"/>
</dbReference>
<proteinExistence type="predicted"/>
<accession>A0A1Z9Z307</accession>
<dbReference type="OrthoDB" id="6673095at2"/>
<dbReference type="AlphaFoldDB" id="A0A1Z9Z307"/>
<dbReference type="EMBL" id="NEXX01000001">
    <property type="protein sequence ID" value="OUY08844.1"/>
    <property type="molecule type" value="Genomic_DNA"/>
</dbReference>
<sequence length="331" mass="37765">MIKRKWQLGTMLIMMVIMQCIHAKEVTWCVYDVAGNRGDTMQLMKDYVIAAKSWNMSIDAKVYQNEEQAVQDYNNKKCDGLVASTFITKSLNNFTGSIGAVGLIPDNQVAKSLFMTLASPTVASSMLQNGHEVVGWMPLGNAYFMVKDNRLNSITQLAGRRLSVLKYDLSQQRMAKRVGAQPVVITFDNAGQKFINDEIDILAAPIYAYQPLQLNQALGHRGGVINFPVSYISMNFIIRQAAFPTGYGQKSRDWFKARTPRMMQNVVQWERTLPNKYWYDIPAADRSAYQRLLVQLRKEFINSSVYDPALINIVFRINCMFNPQYFECKLK</sequence>
<comment type="caution">
    <text evidence="2">The sequence shown here is derived from an EMBL/GenBank/DDBJ whole genome shotgun (WGS) entry which is preliminary data.</text>
</comment>
<gene>
    <name evidence="2" type="ORF">CAP51_04300</name>
</gene>
<reference evidence="2 3" key="1">
    <citation type="submission" date="2017-05" db="EMBL/GenBank/DDBJ databases">
        <title>Acinetobacter populi ANC 5415 (= PBJ7), whole genome shotgun sequencing project.</title>
        <authorList>
            <person name="Nemec A."/>
            <person name="Radolfova-Krizova L."/>
        </authorList>
    </citation>
    <scope>NUCLEOTIDE SEQUENCE [LARGE SCALE GENOMIC DNA]</scope>
    <source>
        <strain evidence="2 3">PBJ7</strain>
    </source>
</reference>
<dbReference type="InterPro" id="IPR045758">
    <property type="entry name" value="AdeT1/2"/>
</dbReference>
<dbReference type="SUPFAM" id="SSF53850">
    <property type="entry name" value="Periplasmic binding protein-like II"/>
    <property type="match status" value="1"/>
</dbReference>
<dbReference type="Proteomes" id="UP000196536">
    <property type="component" value="Unassembled WGS sequence"/>
</dbReference>
<dbReference type="Pfam" id="PF19582">
    <property type="entry name" value="AdeT1_2"/>
    <property type="match status" value="1"/>
</dbReference>
<dbReference type="RefSeq" id="WP_087619498.1">
    <property type="nucleotide sequence ID" value="NZ_NEXX01000001.1"/>
</dbReference>
<keyword evidence="1" id="KW-0732">Signal</keyword>
<feature type="signal peptide" evidence="1">
    <location>
        <begin position="1"/>
        <end position="23"/>
    </location>
</feature>
<organism evidence="2 3">
    <name type="scientific">Acinetobacter populi</name>
    <dbReference type="NCBI Taxonomy" id="1582270"/>
    <lineage>
        <taxon>Bacteria</taxon>
        <taxon>Pseudomonadati</taxon>
        <taxon>Pseudomonadota</taxon>
        <taxon>Gammaproteobacteria</taxon>
        <taxon>Moraxellales</taxon>
        <taxon>Moraxellaceae</taxon>
        <taxon>Acinetobacter</taxon>
    </lineage>
</organism>
<protein>
    <recommendedName>
        <fullName evidence="4">RND transporter</fullName>
    </recommendedName>
</protein>
<feature type="chain" id="PRO_5012781036" description="RND transporter" evidence="1">
    <location>
        <begin position="24"/>
        <end position="331"/>
    </location>
</feature>
<evidence type="ECO:0000313" key="2">
    <source>
        <dbReference type="EMBL" id="OUY08844.1"/>
    </source>
</evidence>
<name>A0A1Z9Z307_9GAMM</name>
<evidence type="ECO:0000313" key="3">
    <source>
        <dbReference type="Proteomes" id="UP000196536"/>
    </source>
</evidence>
<evidence type="ECO:0008006" key="4">
    <source>
        <dbReference type="Google" id="ProtNLM"/>
    </source>
</evidence>
<keyword evidence="3" id="KW-1185">Reference proteome</keyword>